<feature type="zinc finger region" description="C3H1-type" evidence="5">
    <location>
        <begin position="84"/>
        <end position="110"/>
    </location>
</feature>
<keyword evidence="1 5" id="KW-0479">Metal-binding</keyword>
<feature type="domain" description="C3H1-type" evidence="6">
    <location>
        <begin position="84"/>
        <end position="110"/>
    </location>
</feature>
<organism evidence="7 8">
    <name type="scientific">Plutella xylostella</name>
    <name type="common">Diamondback moth</name>
    <name type="synonym">Plutella maculipennis</name>
    <dbReference type="NCBI Taxonomy" id="51655"/>
    <lineage>
        <taxon>Eukaryota</taxon>
        <taxon>Metazoa</taxon>
        <taxon>Ecdysozoa</taxon>
        <taxon>Arthropoda</taxon>
        <taxon>Hexapoda</taxon>
        <taxon>Insecta</taxon>
        <taxon>Pterygota</taxon>
        <taxon>Neoptera</taxon>
        <taxon>Endopterygota</taxon>
        <taxon>Lepidoptera</taxon>
        <taxon>Glossata</taxon>
        <taxon>Ditrysia</taxon>
        <taxon>Yponomeutoidea</taxon>
        <taxon>Plutellidae</taxon>
        <taxon>Plutella</taxon>
    </lineage>
</organism>
<evidence type="ECO:0000256" key="5">
    <source>
        <dbReference type="PROSITE-ProRule" id="PRU00723"/>
    </source>
</evidence>
<protein>
    <submittedName>
        <fullName evidence="7">(diamondback moth) hypothetical protein</fullName>
    </submittedName>
</protein>
<reference evidence="7" key="1">
    <citation type="submission" date="2020-11" db="EMBL/GenBank/DDBJ databases">
        <authorList>
            <person name="Whiteford S."/>
        </authorList>
    </citation>
    <scope>NUCLEOTIDE SEQUENCE</scope>
</reference>
<comment type="caution">
    <text evidence="7">The sequence shown here is derived from an EMBL/GenBank/DDBJ whole genome shotgun (WGS) entry which is preliminary data.</text>
</comment>
<gene>
    <name evidence="7" type="ORF">PLXY2_LOCUS2324</name>
</gene>
<dbReference type="GO" id="GO:0008270">
    <property type="term" value="F:zinc ion binding"/>
    <property type="evidence" value="ECO:0007669"/>
    <property type="project" value="UniProtKB-KW"/>
</dbReference>
<dbReference type="EMBL" id="CAJHNJ030000005">
    <property type="protein sequence ID" value="CAG9099779.1"/>
    <property type="molecule type" value="Genomic_DNA"/>
</dbReference>
<keyword evidence="4 5" id="KW-0862">Zinc</keyword>
<dbReference type="PANTHER" id="PTHR12675">
    <property type="entry name" value="MUSCLEBLIND-LIKE PROTEIN"/>
    <property type="match status" value="1"/>
</dbReference>
<proteinExistence type="predicted"/>
<dbReference type="GO" id="GO:0003723">
    <property type="term" value="F:RNA binding"/>
    <property type="evidence" value="ECO:0007669"/>
    <property type="project" value="TreeGrafter"/>
</dbReference>
<sequence>MTSHSRRGLCVSRRGDERRPRVLFCFGRTSFNLLETLSVPCHPNDRFGCRLQYMQCFVAFIVRGTGCPANAPYVCYTDERGQLLDTLPVCQDFNRHGCNRRTCRFVHIREGCGLQVVSSRVVVCRDAAAGACRRASCRYYHIPVTLPPALRPP</sequence>
<evidence type="ECO:0000256" key="4">
    <source>
        <dbReference type="ARBA" id="ARBA00022833"/>
    </source>
</evidence>
<keyword evidence="3 5" id="KW-0863">Zinc-finger</keyword>
<keyword evidence="8" id="KW-1185">Reference proteome</keyword>
<dbReference type="GO" id="GO:0043484">
    <property type="term" value="P:regulation of RNA splicing"/>
    <property type="evidence" value="ECO:0007669"/>
    <property type="project" value="TreeGrafter"/>
</dbReference>
<name>A0A8S4DMM9_PLUXY</name>
<feature type="zinc finger region" description="C3H1-type" evidence="5">
    <location>
        <begin position="118"/>
        <end position="144"/>
    </location>
</feature>
<feature type="domain" description="C3H1-type" evidence="6">
    <location>
        <begin position="118"/>
        <end position="144"/>
    </location>
</feature>
<evidence type="ECO:0000256" key="1">
    <source>
        <dbReference type="ARBA" id="ARBA00022723"/>
    </source>
</evidence>
<dbReference type="Proteomes" id="UP000653454">
    <property type="component" value="Unassembled WGS sequence"/>
</dbReference>
<evidence type="ECO:0000256" key="3">
    <source>
        <dbReference type="ARBA" id="ARBA00022771"/>
    </source>
</evidence>
<dbReference type="SMART" id="SM00356">
    <property type="entry name" value="ZnF_C3H1"/>
    <property type="match status" value="2"/>
</dbReference>
<dbReference type="InterPro" id="IPR000571">
    <property type="entry name" value="Znf_CCCH"/>
</dbReference>
<evidence type="ECO:0000259" key="6">
    <source>
        <dbReference type="PROSITE" id="PS50103"/>
    </source>
</evidence>
<keyword evidence="2" id="KW-0677">Repeat</keyword>
<evidence type="ECO:0000313" key="7">
    <source>
        <dbReference type="EMBL" id="CAG9099779.1"/>
    </source>
</evidence>
<dbReference type="PANTHER" id="PTHR12675:SF12">
    <property type="entry name" value="PROTEIN MUSCLEBLIND"/>
    <property type="match status" value="1"/>
</dbReference>
<dbReference type="AlphaFoldDB" id="A0A8S4DMM9"/>
<dbReference type="Gene3D" id="3.30.1370.210">
    <property type="match status" value="1"/>
</dbReference>
<evidence type="ECO:0000256" key="2">
    <source>
        <dbReference type="ARBA" id="ARBA00022737"/>
    </source>
</evidence>
<accession>A0A8S4DMM9</accession>
<dbReference type="PROSITE" id="PS50103">
    <property type="entry name" value="ZF_C3H1"/>
    <property type="match status" value="2"/>
</dbReference>
<evidence type="ECO:0000313" key="8">
    <source>
        <dbReference type="Proteomes" id="UP000653454"/>
    </source>
</evidence>